<dbReference type="KEGG" id="vpy:HZI73_18190"/>
<evidence type="ECO:0000313" key="1">
    <source>
        <dbReference type="EMBL" id="QUI24104.1"/>
    </source>
</evidence>
<gene>
    <name evidence="1" type="ORF">HZI73_18190</name>
</gene>
<proteinExistence type="predicted"/>
<name>A0A8J8SI55_9FIRM</name>
<dbReference type="EMBL" id="CP058649">
    <property type="protein sequence ID" value="QUI24104.1"/>
    <property type="molecule type" value="Genomic_DNA"/>
</dbReference>
<accession>A0A8J8SI55</accession>
<evidence type="ECO:0000313" key="2">
    <source>
        <dbReference type="Proteomes" id="UP000683246"/>
    </source>
</evidence>
<sequence length="158" mass="18193">MESIFKGKPNEIVMEEKSDISEDTILQGSQIFGSLVQTKHLANIIKRSKWINGTIIENHARTLTPQPFLKQDQNDIDSRICLNYNAWVKGLTVLDEHEKQTMREIENNENLKRIADGIEALNHKLDHVAKDLDLVTCLLLEDDCQLLETLNQEEKEKI</sequence>
<reference evidence="1" key="1">
    <citation type="submission" date="2020-07" db="EMBL/GenBank/DDBJ databases">
        <title>Vallitalea pronyensis genome.</title>
        <authorList>
            <person name="Postec A."/>
        </authorList>
    </citation>
    <scope>NUCLEOTIDE SEQUENCE</scope>
    <source>
        <strain evidence="1">FatNI3</strain>
    </source>
</reference>
<dbReference type="AlphaFoldDB" id="A0A8J8SI55"/>
<keyword evidence="2" id="KW-1185">Reference proteome</keyword>
<dbReference type="Proteomes" id="UP000683246">
    <property type="component" value="Chromosome"/>
</dbReference>
<protein>
    <submittedName>
        <fullName evidence="1">Uncharacterized protein</fullName>
    </submittedName>
</protein>
<organism evidence="1 2">
    <name type="scientific">Vallitalea pronyensis</name>
    <dbReference type="NCBI Taxonomy" id="1348613"/>
    <lineage>
        <taxon>Bacteria</taxon>
        <taxon>Bacillati</taxon>
        <taxon>Bacillota</taxon>
        <taxon>Clostridia</taxon>
        <taxon>Lachnospirales</taxon>
        <taxon>Vallitaleaceae</taxon>
        <taxon>Vallitalea</taxon>
    </lineage>
</organism>
<dbReference type="RefSeq" id="WP_212694796.1">
    <property type="nucleotide sequence ID" value="NZ_CP058649.1"/>
</dbReference>